<dbReference type="InterPro" id="IPR050902">
    <property type="entry name" value="ABC_Transporter_SBP"/>
</dbReference>
<dbReference type="InterPro" id="IPR002491">
    <property type="entry name" value="ABC_transptr_periplasmic_BD"/>
</dbReference>
<dbReference type="Pfam" id="PF01497">
    <property type="entry name" value="Peripla_BP_2"/>
    <property type="match status" value="1"/>
</dbReference>
<protein>
    <submittedName>
        <fullName evidence="3">Iron ABC transporter substrate-binding protein</fullName>
    </submittedName>
</protein>
<accession>A0ABN1G4Y1</accession>
<evidence type="ECO:0000259" key="2">
    <source>
        <dbReference type="PROSITE" id="PS50983"/>
    </source>
</evidence>
<dbReference type="PANTHER" id="PTHR30535:SF34">
    <property type="entry name" value="MOLYBDATE-BINDING PROTEIN MOLA"/>
    <property type="match status" value="1"/>
</dbReference>
<feature type="signal peptide" evidence="1">
    <location>
        <begin position="1"/>
        <end position="20"/>
    </location>
</feature>
<dbReference type="SUPFAM" id="SSF53807">
    <property type="entry name" value="Helical backbone' metal receptor"/>
    <property type="match status" value="1"/>
</dbReference>
<keyword evidence="1" id="KW-0732">Signal</keyword>
<keyword evidence="4" id="KW-1185">Reference proteome</keyword>
<dbReference type="PANTHER" id="PTHR30535">
    <property type="entry name" value="VITAMIN B12-BINDING PROTEIN"/>
    <property type="match status" value="1"/>
</dbReference>
<evidence type="ECO:0000256" key="1">
    <source>
        <dbReference type="SAM" id="SignalP"/>
    </source>
</evidence>
<dbReference type="Gene3D" id="3.40.50.1980">
    <property type="entry name" value="Nitrogenase molybdenum iron protein domain"/>
    <property type="match status" value="2"/>
</dbReference>
<dbReference type="CDD" id="cd01147">
    <property type="entry name" value="HemV-2"/>
    <property type="match status" value="1"/>
</dbReference>
<proteinExistence type="predicted"/>
<feature type="domain" description="Fe/B12 periplasmic-binding" evidence="2">
    <location>
        <begin position="39"/>
        <end position="305"/>
    </location>
</feature>
<dbReference type="EMBL" id="BAAADE010000003">
    <property type="protein sequence ID" value="GAA0604177.1"/>
    <property type="molecule type" value="Genomic_DNA"/>
</dbReference>
<organism evidence="3 4">
    <name type="scientific">Paenochrobactrum glaciei</name>
    <dbReference type="NCBI Taxonomy" id="486407"/>
    <lineage>
        <taxon>Bacteria</taxon>
        <taxon>Pseudomonadati</taxon>
        <taxon>Pseudomonadota</taxon>
        <taxon>Alphaproteobacteria</taxon>
        <taxon>Hyphomicrobiales</taxon>
        <taxon>Brucellaceae</taxon>
        <taxon>Paenochrobactrum</taxon>
    </lineage>
</organism>
<feature type="chain" id="PRO_5045037648" evidence="1">
    <location>
        <begin position="21"/>
        <end position="342"/>
    </location>
</feature>
<dbReference type="RefSeq" id="WP_343804988.1">
    <property type="nucleotide sequence ID" value="NZ_BAAADE010000003.1"/>
</dbReference>
<comment type="caution">
    <text evidence="3">The sequence shown here is derived from an EMBL/GenBank/DDBJ whole genome shotgun (WGS) entry which is preliminary data.</text>
</comment>
<gene>
    <name evidence="3" type="ORF">GCM10008943_19630</name>
</gene>
<dbReference type="Proteomes" id="UP001424441">
    <property type="component" value="Unassembled WGS sequence"/>
</dbReference>
<dbReference type="PROSITE" id="PS50983">
    <property type="entry name" value="FE_B12_PBP"/>
    <property type="match status" value="1"/>
</dbReference>
<evidence type="ECO:0000313" key="4">
    <source>
        <dbReference type="Proteomes" id="UP001424441"/>
    </source>
</evidence>
<name>A0ABN1G4Y1_9HYPH</name>
<dbReference type="Gene3D" id="1.20.58.2180">
    <property type="match status" value="1"/>
</dbReference>
<evidence type="ECO:0000313" key="3">
    <source>
        <dbReference type="EMBL" id="GAA0604177.1"/>
    </source>
</evidence>
<sequence length="342" mass="37082">MRFLTLLIAAFFAIIGTVHARTFTDSAGRKVELPDTVNSVLAAGPPASVLIYTVAPEKLAGWVREPGAKDKEYLLKSVADLPTYGRLTGKGGTANIEAALAAKPDFILDVGTISDTYISLADKVQEQTGIPYILIDGSFDKTADVFKLMGELLGTEERAQQLADYATKTIDGLNTKLGAIAPENRPAVYYGRGADGLETGMDGSINLEILNFVGGKNVAAATGKGGLTNVSLEQVLTWNPHIILGSDEKFVAAVKTDPLWKDVNAVQNGLVFRTPMRPFGWFDTPPSVNRLIGVRWLVQILYPDSFEGDLRAETRDFYKLFYQVDLSDAQVDALLHDAVRAQ</sequence>
<reference evidence="3 4" key="1">
    <citation type="journal article" date="2019" name="Int. J. Syst. Evol. Microbiol.">
        <title>The Global Catalogue of Microorganisms (GCM) 10K type strain sequencing project: providing services to taxonomists for standard genome sequencing and annotation.</title>
        <authorList>
            <consortium name="The Broad Institute Genomics Platform"/>
            <consortium name="The Broad Institute Genome Sequencing Center for Infectious Disease"/>
            <person name="Wu L."/>
            <person name="Ma J."/>
        </authorList>
    </citation>
    <scope>NUCLEOTIDE SEQUENCE [LARGE SCALE GENOMIC DNA]</scope>
    <source>
        <strain evidence="3 4">JCM 15115</strain>
    </source>
</reference>